<organism evidence="2 3">
    <name type="scientific">Alistipes hominis</name>
    <dbReference type="NCBI Taxonomy" id="2763015"/>
    <lineage>
        <taxon>Bacteria</taxon>
        <taxon>Pseudomonadati</taxon>
        <taxon>Bacteroidota</taxon>
        <taxon>Bacteroidia</taxon>
        <taxon>Bacteroidales</taxon>
        <taxon>Rikenellaceae</taxon>
        <taxon>Alistipes</taxon>
    </lineage>
</organism>
<dbReference type="RefSeq" id="WP_118656944.1">
    <property type="nucleotide sequence ID" value="NZ_JACOOK010000001.1"/>
</dbReference>
<comment type="caution">
    <text evidence="2">The sequence shown here is derived from an EMBL/GenBank/DDBJ whole genome shotgun (WGS) entry which is preliminary data.</text>
</comment>
<accession>A0ABR7CJ60</accession>
<dbReference type="EMBL" id="JACOOK010000001">
    <property type="protein sequence ID" value="MBC5615693.1"/>
    <property type="molecule type" value="Genomic_DNA"/>
</dbReference>
<evidence type="ECO:0000313" key="3">
    <source>
        <dbReference type="Proteomes" id="UP000636891"/>
    </source>
</evidence>
<sequence length="865" mass="97471">MTKRLFFKSILLIAISWTTTTLCAKGEKSSAADSLPCLTARIDSFFERQRSAHMEKLWLHLDKPYYAAGDEMWFKAYLVDAVNHCSDTLSNFIYVDLIGRKGEIVFSKKVKRDRYGFTNNFIIPATFPTGDYTLRAYTGWMLNFDPAFFFQKNIPIGNPIADQIDAEISYTDLSAAKKQAVVRFRDENDRPYSDINIQFKIFDRNGKRLSSGQQRSSATGSIFAELPVISACEGGRIDLEIDNDRMYYKRTFFFPGSFSPFGIQFFPEGGDLIAGQPQRIAFKGESSDGSPISFSGTVFGSNGDTVARIVSEHDGMGVFTMSPQSGQDYRAEVTASDGRKLRTQLPTVKEDGYAIVVSQSPREIRYKIAAAPGSTCDSMTLVTHVRGICTAIVSVDSGNLIGGWPTDSLPEGILHLILLDARGKPRSERLVFVSHPHQREVWSIAPDKPKYGRREQVHVRIALTDANAIPLEADCSVSVTDSNSVKPDSLSDNIRSNLLLSSDLKGHVENPGYYFLNDAPDTRRRLDMVMMTNGWRRFDLNKINDTARFRPTQPVERDLFISGHVKWIVGMKAKNAPVIAVSSGKNGIISQSVKTDKKGDFRIGGLEFHDTAKFFVYSQTAKGKPMQGIEIDSYYSRPGFERMHPFTERTSEQKKEQEIYLENAKEKYYIEGGKKIYYLKGAVVRGIDKRRPRISVQGTLYDSARLSMFKPIPLPHFMARTFQMNTRTGMRSPTFYSQYNGFTTRDASYVKIDHNGQALVVEAVLKPEAELQRRARAVGAEICKMAGYAESVQFYCPIYSLPQMRESEKPDVRTTVYWNPTLKIGSDGTGDIYFYTDDNDSPRYDIAIEGVTRDGKPCKYWGRLQ</sequence>
<dbReference type="Proteomes" id="UP000636891">
    <property type="component" value="Unassembled WGS sequence"/>
</dbReference>
<proteinExistence type="predicted"/>
<dbReference type="Gene3D" id="2.60.40.1930">
    <property type="match status" value="1"/>
</dbReference>
<feature type="chain" id="PRO_5045124732" description="Macroglobulin domain-containing protein" evidence="1">
    <location>
        <begin position="25"/>
        <end position="865"/>
    </location>
</feature>
<keyword evidence="1" id="KW-0732">Signal</keyword>
<feature type="signal peptide" evidence="1">
    <location>
        <begin position="1"/>
        <end position="24"/>
    </location>
</feature>
<evidence type="ECO:0000313" key="2">
    <source>
        <dbReference type="EMBL" id="MBC5615693.1"/>
    </source>
</evidence>
<evidence type="ECO:0000256" key="1">
    <source>
        <dbReference type="SAM" id="SignalP"/>
    </source>
</evidence>
<keyword evidence="3" id="KW-1185">Reference proteome</keyword>
<evidence type="ECO:0008006" key="4">
    <source>
        <dbReference type="Google" id="ProtNLM"/>
    </source>
</evidence>
<name>A0ABR7CJ60_9BACT</name>
<protein>
    <recommendedName>
        <fullName evidence="4">Macroglobulin domain-containing protein</fullName>
    </recommendedName>
</protein>
<reference evidence="2 3" key="1">
    <citation type="submission" date="2020-08" db="EMBL/GenBank/DDBJ databases">
        <title>Genome public.</title>
        <authorList>
            <person name="Liu C."/>
            <person name="Sun Q."/>
        </authorList>
    </citation>
    <scope>NUCLEOTIDE SEQUENCE [LARGE SCALE GENOMIC DNA]</scope>
    <source>
        <strain evidence="2 3">New-7</strain>
    </source>
</reference>
<gene>
    <name evidence="2" type="ORF">H8S08_01485</name>
</gene>